<feature type="transmembrane region" description="Helical" evidence="6">
    <location>
        <begin position="379"/>
        <end position="399"/>
    </location>
</feature>
<dbReference type="PANTHER" id="PTHR31632:SF2">
    <property type="entry name" value="PLASMA MEMBRANE IRON PERMEASE"/>
    <property type="match status" value="1"/>
</dbReference>
<name>A0A4R6BF62_9STAP</name>
<proteinExistence type="inferred from homology"/>
<feature type="transmembrane region" description="Helical" evidence="6">
    <location>
        <begin position="489"/>
        <end position="512"/>
    </location>
</feature>
<dbReference type="GO" id="GO:0033573">
    <property type="term" value="C:high-affinity iron permease complex"/>
    <property type="evidence" value="ECO:0007669"/>
    <property type="project" value="InterPro"/>
</dbReference>
<feature type="chain" id="PRO_5020850924" description="FTR1 family iron permease" evidence="7">
    <location>
        <begin position="24"/>
        <end position="561"/>
    </location>
</feature>
<dbReference type="Pfam" id="PF03239">
    <property type="entry name" value="FTR1"/>
    <property type="match status" value="1"/>
</dbReference>
<dbReference type="RefSeq" id="WP_133431350.1">
    <property type="nucleotide sequence ID" value="NZ_CP092172.1"/>
</dbReference>
<organism evidence="8 9">
    <name type="scientific">Macrococcus brunensis</name>
    <dbReference type="NCBI Taxonomy" id="198483"/>
    <lineage>
        <taxon>Bacteria</taxon>
        <taxon>Bacillati</taxon>
        <taxon>Bacillota</taxon>
        <taxon>Bacilli</taxon>
        <taxon>Bacillales</taxon>
        <taxon>Staphylococcaceae</taxon>
        <taxon>Macrococcus</taxon>
    </lineage>
</organism>
<keyword evidence="3 6" id="KW-0812">Transmembrane</keyword>
<evidence type="ECO:0000256" key="4">
    <source>
        <dbReference type="ARBA" id="ARBA00022989"/>
    </source>
</evidence>
<feature type="signal peptide" evidence="7">
    <location>
        <begin position="1"/>
        <end position="23"/>
    </location>
</feature>
<comment type="similarity">
    <text evidence="2">Belongs to the oxidase-dependent Fe transporter (OFeT) (TC 9.A.10.1) family.</text>
</comment>
<dbReference type="GO" id="GO:0015093">
    <property type="term" value="F:ferrous iron transmembrane transporter activity"/>
    <property type="evidence" value="ECO:0007669"/>
    <property type="project" value="TreeGrafter"/>
</dbReference>
<evidence type="ECO:0008006" key="10">
    <source>
        <dbReference type="Google" id="ProtNLM"/>
    </source>
</evidence>
<gene>
    <name evidence="8" type="ORF">ERX27_02945</name>
</gene>
<feature type="transmembrane region" description="Helical" evidence="6">
    <location>
        <begin position="347"/>
        <end position="367"/>
    </location>
</feature>
<protein>
    <recommendedName>
        <fullName evidence="10">FTR1 family iron permease</fullName>
    </recommendedName>
</protein>
<sequence>MKRYLIVFSLLLCFLPRAGYAEASLSDLFIAITDSKSALEDNDEQAYKKHIKELDSAYQKVPKKNIKLEKDITRQIAKLKSAHDSDKRTATLQSLSENLVEYEKQLNPVDKNEKRQKLKNALYPIIDDFIKAIKSGEIDQAMQYNKDLNSAWTANEKIVRSEDIGRYGQIETELMMTRIALSKETPDKESAVQHLNQLKQELVDYLSGKEAKTTEKKDVSILSTYLKDADQQIEDNDLESAKATLSQFVVDWPNVEGDIRTSNAALYTEIEQKVPDYAGSLNDNNKTDIQQDLKQLNQKIQLAISKTNYTFIDAALIMLREGVEALLIIMALISVTKKARQPKGTRWIIVGGLIGLLMSIVIAFIFNRYFSGIGQGRELIEAIVGLLSVLMMLAIGMWLHSKSSLQNWQRFIDKNMAQAMTSGSILSFSFVSFLSIFREGAETIIFYAGIAGKISTGQLLTGIGLALIILVLIAVFFEQLTRVIPIRQLFFWMSVLIFLLAFKILGVSLHTFQVLNMLPTTTIKGLPFISLIGFYPTVETLIPQLIFIAVISFYLFKLKRQ</sequence>
<comment type="caution">
    <text evidence="8">The sequence shown here is derived from an EMBL/GenBank/DDBJ whole genome shotgun (WGS) entry which is preliminary data.</text>
</comment>
<dbReference type="OrthoDB" id="8215804at2"/>
<evidence type="ECO:0000313" key="8">
    <source>
        <dbReference type="EMBL" id="TDL98409.1"/>
    </source>
</evidence>
<dbReference type="Proteomes" id="UP000295310">
    <property type="component" value="Unassembled WGS sequence"/>
</dbReference>
<evidence type="ECO:0000256" key="3">
    <source>
        <dbReference type="ARBA" id="ARBA00022692"/>
    </source>
</evidence>
<evidence type="ECO:0000256" key="2">
    <source>
        <dbReference type="ARBA" id="ARBA00008333"/>
    </source>
</evidence>
<evidence type="ECO:0000256" key="5">
    <source>
        <dbReference type="ARBA" id="ARBA00023136"/>
    </source>
</evidence>
<evidence type="ECO:0000256" key="6">
    <source>
        <dbReference type="SAM" id="Phobius"/>
    </source>
</evidence>
<keyword evidence="9" id="KW-1185">Reference proteome</keyword>
<reference evidence="8 9" key="1">
    <citation type="submission" date="2019-01" db="EMBL/GenBank/DDBJ databases">
        <title>Draft genome sequences of the type strains of six Macrococcus species.</title>
        <authorList>
            <person name="Mazhar S."/>
            <person name="Altermann E."/>
            <person name="Hill C."/>
            <person name="Mcauliffe O."/>
        </authorList>
    </citation>
    <scope>NUCLEOTIDE SEQUENCE [LARGE SCALE GENOMIC DNA]</scope>
    <source>
        <strain evidence="8 9">CCM4811</strain>
    </source>
</reference>
<dbReference type="AlphaFoldDB" id="A0A4R6BF62"/>
<keyword evidence="4 6" id="KW-1133">Transmembrane helix</keyword>
<accession>A0A4R6BF62</accession>
<keyword evidence="7" id="KW-0732">Signal</keyword>
<comment type="subcellular location">
    <subcellularLocation>
        <location evidence="1">Membrane</location>
        <topology evidence="1">Multi-pass membrane protein</topology>
    </subcellularLocation>
</comment>
<feature type="transmembrane region" description="Helical" evidence="6">
    <location>
        <begin position="314"/>
        <end position="335"/>
    </location>
</feature>
<feature type="transmembrane region" description="Helical" evidence="6">
    <location>
        <begin position="532"/>
        <end position="556"/>
    </location>
</feature>
<dbReference type="EMBL" id="SCWA01000004">
    <property type="protein sequence ID" value="TDL98409.1"/>
    <property type="molecule type" value="Genomic_DNA"/>
</dbReference>
<dbReference type="InterPro" id="IPR004923">
    <property type="entry name" value="FTR1/Fip1/EfeU"/>
</dbReference>
<feature type="transmembrane region" description="Helical" evidence="6">
    <location>
        <begin position="419"/>
        <end position="437"/>
    </location>
</feature>
<keyword evidence="5 6" id="KW-0472">Membrane</keyword>
<feature type="transmembrane region" description="Helical" evidence="6">
    <location>
        <begin position="457"/>
        <end position="477"/>
    </location>
</feature>
<evidence type="ECO:0000256" key="1">
    <source>
        <dbReference type="ARBA" id="ARBA00004141"/>
    </source>
</evidence>
<evidence type="ECO:0000256" key="7">
    <source>
        <dbReference type="SAM" id="SignalP"/>
    </source>
</evidence>
<dbReference type="PANTHER" id="PTHR31632">
    <property type="entry name" value="IRON TRANSPORTER FTH1"/>
    <property type="match status" value="1"/>
</dbReference>
<evidence type="ECO:0000313" key="9">
    <source>
        <dbReference type="Proteomes" id="UP000295310"/>
    </source>
</evidence>